<sequence>MDTLELTDMDHDAINLSRDGEDLLISFDTDPLGSVIVDDYFSSQYTNQGLEIDASDGFALDLSANSNKIAELLAAAGADDIDIDGGGVDSTVQTTTKLTSSELADLWLPKESSEF</sequence>
<proteinExistence type="predicted"/>
<protein>
    <submittedName>
        <fullName evidence="1">Uncharacterized protein</fullName>
    </submittedName>
</protein>
<evidence type="ECO:0000313" key="1">
    <source>
        <dbReference type="EMBL" id="GMN89411.1"/>
    </source>
</evidence>
<gene>
    <name evidence="1" type="ORF">fsci_08970</name>
</gene>
<accession>A0ABQ6PFV8</accession>
<keyword evidence="2" id="KW-1185">Reference proteome</keyword>
<dbReference type="Proteomes" id="UP001628164">
    <property type="component" value="Unassembled WGS sequence"/>
</dbReference>
<name>A0ABQ6PFV8_9GAMM</name>
<organism evidence="1 2">
    <name type="scientific">Francisella sciaenopsi</name>
    <dbReference type="NCBI Taxonomy" id="3055034"/>
    <lineage>
        <taxon>Bacteria</taxon>
        <taxon>Pseudomonadati</taxon>
        <taxon>Pseudomonadota</taxon>
        <taxon>Gammaproteobacteria</taxon>
        <taxon>Thiotrichales</taxon>
        <taxon>Francisellaceae</taxon>
        <taxon>Francisella</taxon>
    </lineage>
</organism>
<reference evidence="1 2" key="1">
    <citation type="journal article" date="2024" name="Dis. Aquat. Organ.">
        <title>Francisella sciaenopsi sp. nov. isolated from diseased red drum Sciaenops ocellatus in Florida, USA.</title>
        <authorList>
            <person name="Kawahara M."/>
            <person name="Cody T.T."/>
            <person name="Yanong R.P.E."/>
            <person name="Henderson E."/>
            <person name="Yazdi Z."/>
            <person name="Soto E."/>
        </authorList>
    </citation>
    <scope>NUCLEOTIDE SEQUENCE [LARGE SCALE GENOMIC DNA]</scope>
    <source>
        <strain evidence="1 2">R22-20-7</strain>
    </source>
</reference>
<dbReference type="RefSeq" id="WP_407877214.1">
    <property type="nucleotide sequence ID" value="NZ_BTHG01000003.1"/>
</dbReference>
<evidence type="ECO:0000313" key="2">
    <source>
        <dbReference type="Proteomes" id="UP001628164"/>
    </source>
</evidence>
<dbReference type="EMBL" id="BTHG01000003">
    <property type="protein sequence ID" value="GMN89411.1"/>
    <property type="molecule type" value="Genomic_DNA"/>
</dbReference>
<comment type="caution">
    <text evidence="1">The sequence shown here is derived from an EMBL/GenBank/DDBJ whole genome shotgun (WGS) entry which is preliminary data.</text>
</comment>